<feature type="transmembrane region" description="Helical" evidence="1">
    <location>
        <begin position="56"/>
        <end position="74"/>
    </location>
</feature>
<evidence type="ECO:0000256" key="1">
    <source>
        <dbReference type="SAM" id="Phobius"/>
    </source>
</evidence>
<dbReference type="Pfam" id="PF04982">
    <property type="entry name" value="TM_HPP"/>
    <property type="match status" value="1"/>
</dbReference>
<reference evidence="3" key="1">
    <citation type="submission" date="2018-06" db="EMBL/GenBank/DDBJ databases">
        <authorList>
            <person name="Zhirakovskaya E."/>
        </authorList>
    </citation>
    <scope>NUCLEOTIDE SEQUENCE</scope>
</reference>
<proteinExistence type="predicted"/>
<name>A0A3B0Z896_9ZZZZ</name>
<gene>
    <name evidence="3" type="ORF">MNBD_GAMMA13-1834</name>
</gene>
<dbReference type="PANTHER" id="PTHR33741:SF5">
    <property type="entry name" value="TRANSMEMBRANE PROTEIN DDB_G0269096-RELATED"/>
    <property type="match status" value="1"/>
</dbReference>
<feature type="transmembrane region" description="Helical" evidence="1">
    <location>
        <begin position="154"/>
        <end position="172"/>
    </location>
</feature>
<feature type="transmembrane region" description="Helical" evidence="1">
    <location>
        <begin position="28"/>
        <end position="49"/>
    </location>
</feature>
<dbReference type="PANTHER" id="PTHR33741">
    <property type="entry name" value="TRANSMEMBRANE PROTEIN DDB_G0269096-RELATED"/>
    <property type="match status" value="1"/>
</dbReference>
<keyword evidence="1" id="KW-0472">Membrane</keyword>
<dbReference type="AlphaFoldDB" id="A0A3B0Z896"/>
<organism evidence="3">
    <name type="scientific">hydrothermal vent metagenome</name>
    <dbReference type="NCBI Taxonomy" id="652676"/>
    <lineage>
        <taxon>unclassified sequences</taxon>
        <taxon>metagenomes</taxon>
        <taxon>ecological metagenomes</taxon>
    </lineage>
</organism>
<dbReference type="InterPro" id="IPR058581">
    <property type="entry name" value="TM_HPP"/>
</dbReference>
<feature type="domain" description="HPP transmembrane region" evidence="2">
    <location>
        <begin position="22"/>
        <end position="178"/>
    </location>
</feature>
<protein>
    <recommendedName>
        <fullName evidence="2">HPP transmembrane region domain-containing protein</fullName>
    </recommendedName>
</protein>
<keyword evidence="1" id="KW-0812">Transmembrane</keyword>
<sequence>MIAWNSLGVRLKQLLGIEQASVSRLEQIISGIGGLLGIVAILMVSSSLLHEPGGAVIVASMGASAVLVFAVPHGPLSQPWALLGGHLVSAFIGVSCAILIPETVLAAGVAVGLAITAMHLLRCIHPPGGATALAAVVGGGEVHALGYEYMLTPVLLNVTVILLIAFSFNYLFRWRRYPVALSQFKADREGSAKAKPLDHDRLMQALGQLDTFMDISEQDLLKIYRLANGDAGGQPLVAGSIQPDGYYSNGNYGAEWQVREVLNIVPASENREIVSYRVVAGHSRQTTGKCGLKEFSRWAHYRVERNESSWRRVTD</sequence>
<keyword evidence="1" id="KW-1133">Transmembrane helix</keyword>
<dbReference type="InterPro" id="IPR007065">
    <property type="entry name" value="HPP"/>
</dbReference>
<dbReference type="EMBL" id="UOFK01000122">
    <property type="protein sequence ID" value="VAW77614.1"/>
    <property type="molecule type" value="Genomic_DNA"/>
</dbReference>
<evidence type="ECO:0000259" key="2">
    <source>
        <dbReference type="Pfam" id="PF04982"/>
    </source>
</evidence>
<evidence type="ECO:0000313" key="3">
    <source>
        <dbReference type="EMBL" id="VAW77614.1"/>
    </source>
</evidence>
<accession>A0A3B0Z896</accession>